<reference evidence="2 3" key="1">
    <citation type="submission" date="2019-03" db="EMBL/GenBank/DDBJ databases">
        <title>Genomic Encyclopedia of Type Strains, Phase IV (KMG-IV): sequencing the most valuable type-strain genomes for metagenomic binning, comparative biology and taxonomic classification.</title>
        <authorList>
            <person name="Goeker M."/>
        </authorList>
    </citation>
    <scope>NUCLEOTIDE SEQUENCE [LARGE SCALE GENOMIC DNA]</scope>
    <source>
        <strain evidence="2 3">LX-B</strain>
    </source>
</reference>
<accession>A0A4R1SA82</accession>
<feature type="transmembrane region" description="Helical" evidence="1">
    <location>
        <begin position="104"/>
        <end position="123"/>
    </location>
</feature>
<evidence type="ECO:0000256" key="1">
    <source>
        <dbReference type="SAM" id="Phobius"/>
    </source>
</evidence>
<dbReference type="Proteomes" id="UP000295008">
    <property type="component" value="Unassembled WGS sequence"/>
</dbReference>
<proteinExistence type="predicted"/>
<keyword evidence="3" id="KW-1185">Reference proteome</keyword>
<gene>
    <name evidence="2" type="ORF">EDC14_1002105</name>
</gene>
<organism evidence="2 3">
    <name type="scientific">Hydrogenispora ethanolica</name>
    <dbReference type="NCBI Taxonomy" id="1082276"/>
    <lineage>
        <taxon>Bacteria</taxon>
        <taxon>Bacillati</taxon>
        <taxon>Bacillota</taxon>
        <taxon>Hydrogenispora</taxon>
    </lineage>
</organism>
<comment type="caution">
    <text evidence="2">The sequence shown here is derived from an EMBL/GenBank/DDBJ whole genome shotgun (WGS) entry which is preliminary data.</text>
</comment>
<name>A0A4R1SA82_HYDET</name>
<keyword evidence="1" id="KW-0812">Transmembrane</keyword>
<feature type="transmembrane region" description="Helical" evidence="1">
    <location>
        <begin position="74"/>
        <end position="98"/>
    </location>
</feature>
<keyword evidence="1" id="KW-0472">Membrane</keyword>
<dbReference type="RefSeq" id="WP_165907726.1">
    <property type="nucleotide sequence ID" value="NZ_SLUN01000002.1"/>
</dbReference>
<evidence type="ECO:0000313" key="3">
    <source>
        <dbReference type="Proteomes" id="UP000295008"/>
    </source>
</evidence>
<protein>
    <recommendedName>
        <fullName evidence="4">CAAX prenyl protease-like protein</fullName>
    </recommendedName>
</protein>
<dbReference type="EMBL" id="SLUN01000002">
    <property type="protein sequence ID" value="TCL76348.1"/>
    <property type="molecule type" value="Genomic_DNA"/>
</dbReference>
<sequence>MNVLLAGVTAFVLAWSWDRLLQRLGWPELLRVGWLVPCGEELIKLGTAAFFGMPYWWIHPVFGTGEGLYETYRLFHAFRISVVALGALTHLVFGIGYGTPLHPGLSLLMAIAIHAAWNSWIVINHYKQGSD</sequence>
<evidence type="ECO:0008006" key="4">
    <source>
        <dbReference type="Google" id="ProtNLM"/>
    </source>
</evidence>
<evidence type="ECO:0000313" key="2">
    <source>
        <dbReference type="EMBL" id="TCL76348.1"/>
    </source>
</evidence>
<keyword evidence="1" id="KW-1133">Transmembrane helix</keyword>
<dbReference type="AlphaFoldDB" id="A0A4R1SA82"/>